<dbReference type="PATRIC" id="fig|1300341.3.peg.1110"/>
<gene>
    <name evidence="1" type="ORF">I595_893</name>
</gene>
<comment type="caution">
    <text evidence="1">The sequence shown here is derived from an EMBL/GenBank/DDBJ whole genome shotgun (WGS) entry which is preliminary data.</text>
</comment>
<dbReference type="GO" id="GO:0090313">
    <property type="term" value="P:regulation of protein targeting to membrane"/>
    <property type="evidence" value="ECO:0007669"/>
    <property type="project" value="TreeGrafter"/>
</dbReference>
<dbReference type="OrthoDB" id="596403at2"/>
<organism evidence="1 2">
    <name type="scientific">Croceitalea dokdonensis DOKDO 023</name>
    <dbReference type="NCBI Taxonomy" id="1300341"/>
    <lineage>
        <taxon>Bacteria</taxon>
        <taxon>Pseudomonadati</taxon>
        <taxon>Bacteroidota</taxon>
        <taxon>Flavobacteriia</taxon>
        <taxon>Flavobacteriales</taxon>
        <taxon>Flavobacteriaceae</taxon>
        <taxon>Croceitalea</taxon>
    </lineage>
</organism>
<evidence type="ECO:0000313" key="1">
    <source>
        <dbReference type="EMBL" id="KPM32477.1"/>
    </source>
</evidence>
<protein>
    <submittedName>
        <fullName evidence="1">Outer membrane protein</fullName>
    </submittedName>
</protein>
<dbReference type="EMBL" id="LDJX01000002">
    <property type="protein sequence ID" value="KPM32477.1"/>
    <property type="molecule type" value="Genomic_DNA"/>
</dbReference>
<keyword evidence="2" id="KW-1185">Reference proteome</keyword>
<dbReference type="InterPro" id="IPR052894">
    <property type="entry name" value="AsmA-related"/>
</dbReference>
<accession>A0A0P7AWK4</accession>
<dbReference type="RefSeq" id="WP_054558137.1">
    <property type="nucleotide sequence ID" value="NZ_LDJX01000002.1"/>
</dbReference>
<reference evidence="1 2" key="1">
    <citation type="submission" date="2015-09" db="EMBL/GenBank/DDBJ databases">
        <title>Genome sequence of the marine flavobacterium Croceitalea dokdonensis DOKDO 023 that contains proton- and sodium-pumping rhodopsins.</title>
        <authorList>
            <person name="Kwon S.-K."/>
            <person name="Lee H.K."/>
            <person name="Kwak M.-J."/>
            <person name="Kim J.F."/>
        </authorList>
    </citation>
    <scope>NUCLEOTIDE SEQUENCE [LARGE SCALE GENOMIC DNA]</scope>
    <source>
        <strain evidence="1 2">DOKDO 023</strain>
    </source>
</reference>
<proteinExistence type="predicted"/>
<sequence length="899" mass="97813">MKKRLLKIALGFFAFLLLLVIAVPFFLEGKIADIIKNKVNQNINATFDFEQAKLSLIKSFPDAYLDLQGVSLVNKVPFEGDTLFAAKDIALELSVKELFKRQEDPIAIKKLTLDGALLHIQVDSLENVNYDIALPSKTDTQQTDSGSSSDFKLDLRQYAVTGTKIIYDDYATGMHLEISDMNHVGTGDLSLANSQLQTKTDALVSFAFDGTNYLDNNAVALDALLGIDLEQSKFSFLENKALVNQLPLVFDGFVKLNDENQEVDINFNTPSSDFKNFLAVIPEGYSKNIENVTTTGNFEVSGFFKGLVDDTHIPTFGISINSENASFKYPDLPKAVTNIFLKTEIKNTTGITEDTFVDIDRLSFKIDDDRFNLNAKIHELLGNTKVKAHADGKINLANISKAYPVSNDFNLKGILATDLTTAFDMASVENQQYKNTTTNGTFKLADFQYKSEELKHPVTIDEAVMTFNPTTVSLNSFSGKMGQTDFKATGTLINLLGFVFNDEKLEGNFNLASDTFAVGDFMVEEPAEPDGGAISGDTKLAERIKIPSFLDCTIQARAANVLYDNLNLKNVVGTLLIKEEIATLKDVQAGLFGGTIGMDGAVATKGEVSNFEMNLDISNFQIAESFKALDLFKILAPVANALEGKLNSNITLSGVLKDDMTPNLATLSGSLMGELLSAQVNTKEASVLKALNNSVTFIDLDALDLKDLKTALTFNDGRVAVKPFKLTYKDITINISGNHTFDKALEYQAVLDVPAAYLGNEVNSIIAKLDDDSLNGLTIPVTASITGAYNSPNVTTDLKSGVTNLTKRLVEIQKQKMVNQGKDKAKDLLGGLLGNNKDATTSDSTKTKAVQMLGGLLGAQKKDSVTIDSSGQRNQVKDAAKSVLGNLLGRKKKQDSTQN</sequence>
<name>A0A0P7AWK4_9FLAO</name>
<dbReference type="PANTHER" id="PTHR30441:SF8">
    <property type="entry name" value="DUF748 DOMAIN-CONTAINING PROTEIN"/>
    <property type="match status" value="1"/>
</dbReference>
<dbReference type="STRING" id="1300341.I595_893"/>
<dbReference type="Proteomes" id="UP000050280">
    <property type="component" value="Unassembled WGS sequence"/>
</dbReference>
<evidence type="ECO:0000313" key="2">
    <source>
        <dbReference type="Proteomes" id="UP000050280"/>
    </source>
</evidence>
<dbReference type="PANTHER" id="PTHR30441">
    <property type="entry name" value="DUF748 DOMAIN-CONTAINING PROTEIN"/>
    <property type="match status" value="1"/>
</dbReference>
<dbReference type="GO" id="GO:0005886">
    <property type="term" value="C:plasma membrane"/>
    <property type="evidence" value="ECO:0007669"/>
    <property type="project" value="TreeGrafter"/>
</dbReference>
<dbReference type="AlphaFoldDB" id="A0A0P7AWK4"/>